<dbReference type="InterPro" id="IPR025392">
    <property type="entry name" value="DUF4124"/>
</dbReference>
<reference evidence="4 5" key="1">
    <citation type="submission" date="2018-06" db="EMBL/GenBank/DDBJ databases">
        <authorList>
            <consortium name="Pathogen Informatics"/>
            <person name="Doyle S."/>
        </authorList>
    </citation>
    <scope>NUCLEOTIDE SEQUENCE [LARGE SCALE GENOMIC DNA]</scope>
    <source>
        <strain evidence="4 5">NCTC10660</strain>
    </source>
</reference>
<sequence length="160" mass="17794">MHITQIAKVLLLGSLLVSGSVYAASVSSDIYRWKDKRGVNTYSDVPYKLIPADTTIINIRTNKVTPPVNSTVQPASVTTVGDPNATPSLAEQQARVSEQIAQQNKEAEKRNKEIEEQNKQAQEANCKTAQMNLSFAQNARTDKREALIQRFNQEVAKYCK</sequence>
<dbReference type="EMBL" id="UGQW01000002">
    <property type="protein sequence ID" value="STZ68663.1"/>
    <property type="molecule type" value="Genomic_DNA"/>
</dbReference>
<organism evidence="4 5">
    <name type="scientific">Neisseria elongata</name>
    <dbReference type="NCBI Taxonomy" id="495"/>
    <lineage>
        <taxon>Bacteria</taxon>
        <taxon>Pseudomonadati</taxon>
        <taxon>Pseudomonadota</taxon>
        <taxon>Betaproteobacteria</taxon>
        <taxon>Neisseriales</taxon>
        <taxon>Neisseriaceae</taxon>
        <taxon>Neisseria</taxon>
    </lineage>
</organism>
<proteinExistence type="predicted"/>
<accession>A0A378U3B4</accession>
<evidence type="ECO:0000259" key="3">
    <source>
        <dbReference type="Pfam" id="PF13511"/>
    </source>
</evidence>
<feature type="region of interest" description="Disordered" evidence="1">
    <location>
        <begin position="77"/>
        <end position="123"/>
    </location>
</feature>
<feature type="compositionally biased region" description="Polar residues" evidence="1">
    <location>
        <begin position="77"/>
        <end position="104"/>
    </location>
</feature>
<dbReference type="AlphaFoldDB" id="A0A378U3B4"/>
<feature type="domain" description="DUF4124" evidence="3">
    <location>
        <begin position="22"/>
        <end position="69"/>
    </location>
</feature>
<evidence type="ECO:0000256" key="2">
    <source>
        <dbReference type="SAM" id="SignalP"/>
    </source>
</evidence>
<name>A0A378U3B4_NEIEL</name>
<feature type="compositionally biased region" description="Basic and acidic residues" evidence="1">
    <location>
        <begin position="105"/>
        <end position="118"/>
    </location>
</feature>
<evidence type="ECO:0000313" key="5">
    <source>
        <dbReference type="Proteomes" id="UP000254927"/>
    </source>
</evidence>
<dbReference type="RefSeq" id="WP_074897059.1">
    <property type="nucleotide sequence ID" value="NZ_CP031252.1"/>
</dbReference>
<dbReference type="GeneID" id="93353177"/>
<keyword evidence="2" id="KW-0732">Signal</keyword>
<dbReference type="Proteomes" id="UP000254927">
    <property type="component" value="Unassembled WGS sequence"/>
</dbReference>
<protein>
    <recommendedName>
        <fullName evidence="3">DUF4124 domain-containing protein</fullName>
    </recommendedName>
</protein>
<dbReference type="Pfam" id="PF13511">
    <property type="entry name" value="DUF4124"/>
    <property type="match status" value="1"/>
</dbReference>
<evidence type="ECO:0000256" key="1">
    <source>
        <dbReference type="SAM" id="MobiDB-lite"/>
    </source>
</evidence>
<evidence type="ECO:0000313" key="4">
    <source>
        <dbReference type="EMBL" id="STZ68663.1"/>
    </source>
</evidence>
<feature type="chain" id="PRO_5016697934" description="DUF4124 domain-containing protein" evidence="2">
    <location>
        <begin position="24"/>
        <end position="160"/>
    </location>
</feature>
<gene>
    <name evidence="4" type="ORF">NCTC10660_02190</name>
</gene>
<feature type="signal peptide" evidence="2">
    <location>
        <begin position="1"/>
        <end position="23"/>
    </location>
</feature>